<evidence type="ECO:0000313" key="2">
    <source>
        <dbReference type="EMBL" id="KAH7231814.1"/>
    </source>
</evidence>
<keyword evidence="3" id="KW-1185">Reference proteome</keyword>
<sequence length="91" mass="10477">MRENPTHKRYSHSHQSSRRALGMDKISHQLRPARGYPEDAGSVTYRHPGYPAYGDGLRHTPRNKMSRQRILAKEQVLGHCLETTEVELPTK</sequence>
<feature type="region of interest" description="Disordered" evidence="1">
    <location>
        <begin position="1"/>
        <end position="65"/>
    </location>
</feature>
<dbReference type="EMBL" id="JAGMUX010000020">
    <property type="protein sequence ID" value="KAH7231814.1"/>
    <property type="molecule type" value="Genomic_DNA"/>
</dbReference>
<gene>
    <name evidence="2" type="ORF">BKA55DRAFT_195850</name>
</gene>
<reference evidence="2" key="1">
    <citation type="journal article" date="2021" name="Nat. Commun.">
        <title>Genetic determinants of endophytism in the Arabidopsis root mycobiome.</title>
        <authorList>
            <person name="Mesny F."/>
            <person name="Miyauchi S."/>
            <person name="Thiergart T."/>
            <person name="Pickel B."/>
            <person name="Atanasova L."/>
            <person name="Karlsson M."/>
            <person name="Huettel B."/>
            <person name="Barry K.W."/>
            <person name="Haridas S."/>
            <person name="Chen C."/>
            <person name="Bauer D."/>
            <person name="Andreopoulos W."/>
            <person name="Pangilinan J."/>
            <person name="LaButti K."/>
            <person name="Riley R."/>
            <person name="Lipzen A."/>
            <person name="Clum A."/>
            <person name="Drula E."/>
            <person name="Henrissat B."/>
            <person name="Kohler A."/>
            <person name="Grigoriev I.V."/>
            <person name="Martin F.M."/>
            <person name="Hacquard S."/>
        </authorList>
    </citation>
    <scope>NUCLEOTIDE SEQUENCE</scope>
    <source>
        <strain evidence="2">MPI-CAGE-AT-0023</strain>
    </source>
</reference>
<proteinExistence type="predicted"/>
<evidence type="ECO:0000313" key="3">
    <source>
        <dbReference type="Proteomes" id="UP000720189"/>
    </source>
</evidence>
<name>A0A9P9G296_FUSRE</name>
<dbReference type="AlphaFoldDB" id="A0A9P9G296"/>
<organism evidence="2 3">
    <name type="scientific">Fusarium redolens</name>
    <dbReference type="NCBI Taxonomy" id="48865"/>
    <lineage>
        <taxon>Eukaryota</taxon>
        <taxon>Fungi</taxon>
        <taxon>Dikarya</taxon>
        <taxon>Ascomycota</taxon>
        <taxon>Pezizomycotina</taxon>
        <taxon>Sordariomycetes</taxon>
        <taxon>Hypocreomycetidae</taxon>
        <taxon>Hypocreales</taxon>
        <taxon>Nectriaceae</taxon>
        <taxon>Fusarium</taxon>
        <taxon>Fusarium redolens species complex</taxon>
    </lineage>
</organism>
<feature type="compositionally biased region" description="Basic residues" evidence="1">
    <location>
        <begin position="7"/>
        <end position="17"/>
    </location>
</feature>
<protein>
    <submittedName>
        <fullName evidence="2">Uncharacterized protein</fullName>
    </submittedName>
</protein>
<dbReference type="GeneID" id="70215046"/>
<comment type="caution">
    <text evidence="2">The sequence shown here is derived from an EMBL/GenBank/DDBJ whole genome shotgun (WGS) entry which is preliminary data.</text>
</comment>
<dbReference type="Proteomes" id="UP000720189">
    <property type="component" value="Unassembled WGS sequence"/>
</dbReference>
<evidence type="ECO:0000256" key="1">
    <source>
        <dbReference type="SAM" id="MobiDB-lite"/>
    </source>
</evidence>
<accession>A0A9P9G296</accession>
<dbReference type="RefSeq" id="XP_046043751.1">
    <property type="nucleotide sequence ID" value="XM_046185092.1"/>
</dbReference>